<organism evidence="3 4">
    <name type="scientific">Hymenobacter guriensis</name>
    <dbReference type="NCBI Taxonomy" id="2793065"/>
    <lineage>
        <taxon>Bacteria</taxon>
        <taxon>Pseudomonadati</taxon>
        <taxon>Bacteroidota</taxon>
        <taxon>Cytophagia</taxon>
        <taxon>Cytophagales</taxon>
        <taxon>Hymenobacteraceae</taxon>
        <taxon>Hymenobacter</taxon>
    </lineage>
</organism>
<accession>A0ABS0KWM3</accession>
<dbReference type="Proteomes" id="UP000601099">
    <property type="component" value="Unassembled WGS sequence"/>
</dbReference>
<feature type="transmembrane region" description="Helical" evidence="1">
    <location>
        <begin position="177"/>
        <end position="200"/>
    </location>
</feature>
<evidence type="ECO:0000259" key="2">
    <source>
        <dbReference type="Pfam" id="PF02517"/>
    </source>
</evidence>
<feature type="transmembrane region" description="Helical" evidence="1">
    <location>
        <begin position="139"/>
        <end position="156"/>
    </location>
</feature>
<keyword evidence="3" id="KW-0378">Hydrolase</keyword>
<dbReference type="Pfam" id="PF02517">
    <property type="entry name" value="Rce1-like"/>
    <property type="match status" value="1"/>
</dbReference>
<feature type="domain" description="CAAX prenyl protease 2/Lysostaphin resistance protein A-like" evidence="2">
    <location>
        <begin position="142"/>
        <end position="248"/>
    </location>
</feature>
<feature type="transmembrane region" description="Helical" evidence="1">
    <location>
        <begin position="212"/>
        <end position="229"/>
    </location>
</feature>
<feature type="transmembrane region" description="Helical" evidence="1">
    <location>
        <begin position="236"/>
        <end position="258"/>
    </location>
</feature>
<keyword evidence="1" id="KW-1133">Transmembrane helix</keyword>
<protein>
    <submittedName>
        <fullName evidence="3">CPBP family intramembrane metalloprotease</fullName>
    </submittedName>
</protein>
<keyword evidence="1" id="KW-0812">Transmembrane</keyword>
<dbReference type="GO" id="GO:0008237">
    <property type="term" value="F:metallopeptidase activity"/>
    <property type="evidence" value="ECO:0007669"/>
    <property type="project" value="UniProtKB-KW"/>
</dbReference>
<gene>
    <name evidence="3" type="ORF">I5L79_01735</name>
</gene>
<evidence type="ECO:0000313" key="3">
    <source>
        <dbReference type="EMBL" id="MBG8552245.1"/>
    </source>
</evidence>
<keyword evidence="3" id="KW-0482">Metalloprotease</keyword>
<feature type="transmembrane region" description="Helical" evidence="1">
    <location>
        <begin position="86"/>
        <end position="111"/>
    </location>
</feature>
<comment type="caution">
    <text evidence="3">The sequence shown here is derived from an EMBL/GenBank/DDBJ whole genome shotgun (WGS) entry which is preliminary data.</text>
</comment>
<proteinExistence type="predicted"/>
<dbReference type="EMBL" id="JADWYK010000001">
    <property type="protein sequence ID" value="MBG8552245.1"/>
    <property type="molecule type" value="Genomic_DNA"/>
</dbReference>
<dbReference type="RefSeq" id="WP_196953285.1">
    <property type="nucleotide sequence ID" value="NZ_JADWYK010000001.1"/>
</dbReference>
<evidence type="ECO:0000256" key="1">
    <source>
        <dbReference type="SAM" id="Phobius"/>
    </source>
</evidence>
<keyword evidence="3" id="KW-0645">Protease</keyword>
<feature type="transmembrane region" description="Helical" evidence="1">
    <location>
        <begin position="29"/>
        <end position="48"/>
    </location>
</feature>
<reference evidence="3 4" key="1">
    <citation type="submission" date="2020-11" db="EMBL/GenBank/DDBJ databases">
        <title>Hymenobacter sp.</title>
        <authorList>
            <person name="Kim M.K."/>
        </authorList>
    </citation>
    <scope>NUCLEOTIDE SEQUENCE [LARGE SCALE GENOMIC DNA]</scope>
    <source>
        <strain evidence="3 4">BT594</strain>
    </source>
</reference>
<evidence type="ECO:0000313" key="4">
    <source>
        <dbReference type="Proteomes" id="UP000601099"/>
    </source>
</evidence>
<keyword evidence="1" id="KW-0472">Membrane</keyword>
<dbReference type="InterPro" id="IPR003675">
    <property type="entry name" value="Rce1/LyrA-like_dom"/>
</dbReference>
<feature type="transmembrane region" description="Helical" evidence="1">
    <location>
        <begin position="54"/>
        <end position="74"/>
    </location>
</feature>
<sequence>MQTLVAPRPTPFVKSFAASWFRFNWKTGAVLVTIFTLARFALVLHANVTRSYQLVAFTFVAMVLLPFVVLTRAGRQNIGWVMPTRWGGVLLGAALGVGSCAALFYLTSFLFGEGEGNSLAYVARSYGNIAQQLNEHNRLAFFLIFSVPSMVFSPIGEELFYRGLVHECFAGRLGHRGAALVDSAAFALVHLAHFGLVYAGPGAGWRFLPGPALVWVVALFGTCLLFSVARRRSGSVVGAIVAHSLFNLTMNYFIFYHLL</sequence>
<name>A0ABS0KWM3_9BACT</name>
<keyword evidence="4" id="KW-1185">Reference proteome</keyword>